<proteinExistence type="inferred from homology"/>
<gene>
    <name evidence="3" type="ORF">JD81_02217</name>
</gene>
<keyword evidence="4" id="KW-1185">Reference proteome</keyword>
<organism evidence="3 4">
    <name type="scientific">Micromonospora sagamiensis</name>
    <dbReference type="NCBI Taxonomy" id="47875"/>
    <lineage>
        <taxon>Bacteria</taxon>
        <taxon>Bacillati</taxon>
        <taxon>Actinomycetota</taxon>
        <taxon>Actinomycetes</taxon>
        <taxon>Micromonosporales</taxon>
        <taxon>Micromonosporaceae</taxon>
        <taxon>Micromonospora</taxon>
    </lineage>
</organism>
<dbReference type="AlphaFoldDB" id="A0A562WEK9"/>
<evidence type="ECO:0000313" key="3">
    <source>
        <dbReference type="EMBL" id="TWJ28712.1"/>
    </source>
</evidence>
<dbReference type="EMBL" id="VLLP01000001">
    <property type="protein sequence ID" value="TWJ28712.1"/>
    <property type="molecule type" value="Genomic_DNA"/>
</dbReference>
<evidence type="ECO:0000259" key="2">
    <source>
        <dbReference type="Pfam" id="PF08327"/>
    </source>
</evidence>
<dbReference type="Pfam" id="PF08327">
    <property type="entry name" value="AHSA1"/>
    <property type="match status" value="1"/>
</dbReference>
<dbReference type="Proteomes" id="UP000319728">
    <property type="component" value="Unassembled WGS sequence"/>
</dbReference>
<dbReference type="Gene3D" id="3.30.530.20">
    <property type="match status" value="1"/>
</dbReference>
<sequence length="158" mass="17307">MPLLSSEMSESVLTLTWAVEAPAEAVWERLTTPSLLPQWLGELVEGEVTGGSPFVVDHGGGYRCASTVTAYDPGRLLAYTWEFPDEPRTEVSWTLSHDESVTTVRLAHDGLGDLAASYRDGWTTHLMFLEASALGDSLPTAMFWQIHATIARLNARGE</sequence>
<name>A0A562WEK9_9ACTN</name>
<dbReference type="SUPFAM" id="SSF55961">
    <property type="entry name" value="Bet v1-like"/>
    <property type="match status" value="1"/>
</dbReference>
<evidence type="ECO:0000313" key="4">
    <source>
        <dbReference type="Proteomes" id="UP000319728"/>
    </source>
</evidence>
<reference evidence="3 4" key="1">
    <citation type="submission" date="2019-07" db="EMBL/GenBank/DDBJ databases">
        <title>R&amp;d 2014.</title>
        <authorList>
            <person name="Klenk H.-P."/>
        </authorList>
    </citation>
    <scope>NUCLEOTIDE SEQUENCE [LARGE SCALE GENOMIC DNA]</scope>
    <source>
        <strain evidence="3 4">DSM 43912</strain>
    </source>
</reference>
<evidence type="ECO:0000256" key="1">
    <source>
        <dbReference type="ARBA" id="ARBA00006817"/>
    </source>
</evidence>
<dbReference type="OrthoDB" id="8117292at2"/>
<dbReference type="InterPro" id="IPR013538">
    <property type="entry name" value="ASHA1/2-like_C"/>
</dbReference>
<dbReference type="InterPro" id="IPR023393">
    <property type="entry name" value="START-like_dom_sf"/>
</dbReference>
<feature type="domain" description="Activator of Hsp90 ATPase homologue 1/2-like C-terminal" evidence="2">
    <location>
        <begin position="21"/>
        <end position="131"/>
    </location>
</feature>
<dbReference type="RefSeq" id="WP_145817191.1">
    <property type="nucleotide sequence ID" value="NZ_AP023438.1"/>
</dbReference>
<comment type="caution">
    <text evidence="3">The sequence shown here is derived from an EMBL/GenBank/DDBJ whole genome shotgun (WGS) entry which is preliminary data.</text>
</comment>
<comment type="similarity">
    <text evidence="1">Belongs to the AHA1 family.</text>
</comment>
<accession>A0A562WEK9</accession>
<protein>
    <submittedName>
        <fullName evidence="3">Uncharacterized protein YndB with AHSA1/START domain</fullName>
    </submittedName>
</protein>